<dbReference type="SUPFAM" id="SSF54637">
    <property type="entry name" value="Thioesterase/thiol ester dehydrase-isomerase"/>
    <property type="match status" value="1"/>
</dbReference>
<sequence length="180" mass="19575">MNSSTAITTPQGYREVGEGRFRENVGAGLGDFVVGRIFEHRPGRTVTETDHVLNLALTGNVAPIHSDITFCEHLGRDRVLVCGMVTLGIVMGASVRSTSGLTTANLALDGLRLVHPVFVGDTLYAETEITEARQSQSRPEYGVVTCKISGFNQDRQRVIVFQRTFFVPADASAVRDATTY</sequence>
<comment type="similarity">
    <text evidence="1">Belongs to the enoyl-CoA hydratase/isomerase family.</text>
</comment>
<evidence type="ECO:0000313" key="4">
    <source>
        <dbReference type="Proteomes" id="UP000653411"/>
    </source>
</evidence>
<dbReference type="EMBL" id="BMML01000033">
    <property type="protein sequence ID" value="GGN41003.1"/>
    <property type="molecule type" value="Genomic_DNA"/>
</dbReference>
<organism evidence="3 4">
    <name type="scientific">Streptomyces fuscichromogenes</name>
    <dbReference type="NCBI Taxonomy" id="1324013"/>
    <lineage>
        <taxon>Bacteria</taxon>
        <taxon>Bacillati</taxon>
        <taxon>Actinomycetota</taxon>
        <taxon>Actinomycetes</taxon>
        <taxon>Kitasatosporales</taxon>
        <taxon>Streptomycetaceae</taxon>
        <taxon>Streptomyces</taxon>
    </lineage>
</organism>
<reference evidence="3" key="2">
    <citation type="submission" date="2020-09" db="EMBL/GenBank/DDBJ databases">
        <authorList>
            <person name="Sun Q."/>
            <person name="Zhou Y."/>
        </authorList>
    </citation>
    <scope>NUCLEOTIDE SEQUENCE</scope>
    <source>
        <strain evidence="3">CGMCC 4.7110</strain>
    </source>
</reference>
<dbReference type="AlphaFoldDB" id="A0A917XMD6"/>
<reference evidence="3" key="1">
    <citation type="journal article" date="2014" name="Int. J. Syst. Evol. Microbiol.">
        <title>Complete genome sequence of Corynebacterium casei LMG S-19264T (=DSM 44701T), isolated from a smear-ripened cheese.</title>
        <authorList>
            <consortium name="US DOE Joint Genome Institute (JGI-PGF)"/>
            <person name="Walter F."/>
            <person name="Albersmeier A."/>
            <person name="Kalinowski J."/>
            <person name="Ruckert C."/>
        </authorList>
    </citation>
    <scope>NUCLEOTIDE SEQUENCE</scope>
    <source>
        <strain evidence="3">CGMCC 4.7110</strain>
    </source>
</reference>
<evidence type="ECO:0000256" key="1">
    <source>
        <dbReference type="ARBA" id="ARBA00005254"/>
    </source>
</evidence>
<evidence type="ECO:0000259" key="2">
    <source>
        <dbReference type="Pfam" id="PF01575"/>
    </source>
</evidence>
<dbReference type="RefSeq" id="WP_189268649.1">
    <property type="nucleotide sequence ID" value="NZ_BMML01000033.1"/>
</dbReference>
<evidence type="ECO:0000313" key="3">
    <source>
        <dbReference type="EMBL" id="GGN41003.1"/>
    </source>
</evidence>
<name>A0A917XMD6_9ACTN</name>
<accession>A0A917XMD6</accession>
<dbReference type="Proteomes" id="UP000653411">
    <property type="component" value="Unassembled WGS sequence"/>
</dbReference>
<feature type="domain" description="MaoC-like" evidence="2">
    <location>
        <begin position="34"/>
        <end position="139"/>
    </location>
</feature>
<dbReference type="Gene3D" id="3.10.129.10">
    <property type="entry name" value="Hotdog Thioesterase"/>
    <property type="match status" value="1"/>
</dbReference>
<protein>
    <submittedName>
        <fullName evidence="3">Molybdenum cofactor biosynthesis protein MoeC</fullName>
    </submittedName>
</protein>
<comment type="caution">
    <text evidence="3">The sequence shown here is derived from an EMBL/GenBank/DDBJ whole genome shotgun (WGS) entry which is preliminary data.</text>
</comment>
<dbReference type="InterPro" id="IPR052342">
    <property type="entry name" value="MCH/BMMD"/>
</dbReference>
<gene>
    <name evidence="3" type="primary">sapE</name>
    <name evidence="3" type="ORF">GCM10011578_088830</name>
</gene>
<dbReference type="InterPro" id="IPR029069">
    <property type="entry name" value="HotDog_dom_sf"/>
</dbReference>
<dbReference type="InterPro" id="IPR002539">
    <property type="entry name" value="MaoC-like_dom"/>
</dbReference>
<dbReference type="PANTHER" id="PTHR43664:SF1">
    <property type="entry name" value="BETA-METHYLMALYL-COA DEHYDRATASE"/>
    <property type="match status" value="1"/>
</dbReference>
<dbReference type="PANTHER" id="PTHR43664">
    <property type="entry name" value="MONOAMINE OXIDASE-RELATED"/>
    <property type="match status" value="1"/>
</dbReference>
<proteinExistence type="inferred from homology"/>
<dbReference type="Pfam" id="PF01575">
    <property type="entry name" value="MaoC_dehydratas"/>
    <property type="match status" value="1"/>
</dbReference>
<dbReference type="CDD" id="cd03451">
    <property type="entry name" value="FkbR2"/>
    <property type="match status" value="1"/>
</dbReference>
<keyword evidence="4" id="KW-1185">Reference proteome</keyword>